<proteinExistence type="predicted"/>
<dbReference type="GO" id="GO:0006307">
    <property type="term" value="P:DNA alkylation repair"/>
    <property type="evidence" value="ECO:0007669"/>
    <property type="project" value="TreeGrafter"/>
</dbReference>
<keyword evidence="7" id="KW-1185">Reference proteome</keyword>
<dbReference type="Proteomes" id="UP000001225">
    <property type="component" value="Chromosome"/>
</dbReference>
<organism evidence="6 7">
    <name type="scientific">Bordetella petrii (strain ATCC BAA-461 / DSM 12804 / CCUG 43448 / CIP 107267 / Se-1111R)</name>
    <dbReference type="NCBI Taxonomy" id="340100"/>
    <lineage>
        <taxon>Bacteria</taxon>
        <taxon>Pseudomonadati</taxon>
        <taxon>Pseudomonadota</taxon>
        <taxon>Betaproteobacteria</taxon>
        <taxon>Burkholderiales</taxon>
        <taxon>Alcaligenaceae</taxon>
        <taxon>Bordetella</taxon>
    </lineage>
</organism>
<protein>
    <recommendedName>
        <fullName evidence="2">DNA-3-methyladenine glycosylase II</fullName>
        <ecNumber evidence="2">3.2.2.21</ecNumber>
    </recommendedName>
</protein>
<keyword evidence="4" id="KW-0234">DNA repair</keyword>
<dbReference type="STRING" id="94624.Bpet4124"/>
<dbReference type="InterPro" id="IPR051912">
    <property type="entry name" value="Alkylbase_DNA_Glycosylase/TA"/>
</dbReference>
<dbReference type="GO" id="GO:0006285">
    <property type="term" value="P:base-excision repair, AP site formation"/>
    <property type="evidence" value="ECO:0007669"/>
    <property type="project" value="TreeGrafter"/>
</dbReference>
<dbReference type="InterPro" id="IPR011257">
    <property type="entry name" value="DNA_glycosylase"/>
</dbReference>
<evidence type="ECO:0000313" key="6">
    <source>
        <dbReference type="EMBL" id="CAP44472.1"/>
    </source>
</evidence>
<evidence type="ECO:0000256" key="4">
    <source>
        <dbReference type="ARBA" id="ARBA00023204"/>
    </source>
</evidence>
<name>A9I9J6_BORPD</name>
<keyword evidence="6" id="KW-0378">Hydrolase</keyword>
<sequence length="218" mass="23276">MPAAAPPRLTTQAMVDLHLRRLVKLDPRLRAVRDAAGAVPLRARPGGFAGLARIVCGQMVSVASADAIWRRLEALPQATTPGGFLALGEHGLQGVGLSQGKFRALTQLARALSAGELDLPAIEAMPADAAIAELTRHKGIGPWTAEIYLMFCAGHPDIFPAGDIALQKAVGDALTPGQYPDRKRLIGIAEAWAPYRASAALLFWRFYRATRQRDGVGL</sequence>
<dbReference type="EMBL" id="AM902716">
    <property type="protein sequence ID" value="CAP44472.1"/>
    <property type="molecule type" value="Genomic_DNA"/>
</dbReference>
<accession>A9I9J6</accession>
<reference evidence="6 7" key="1">
    <citation type="journal article" date="2008" name="BMC Genomics">
        <title>The missing link: Bordetella petrii is endowed with both the metabolic versatility of environmental bacteria and virulence traits of pathogenic Bordetellae.</title>
        <authorList>
            <person name="Gross R."/>
            <person name="Guzman C.A."/>
            <person name="Sebaihia M."/>
            <person name="Martins Dos Santos V.A."/>
            <person name="Pieper D.H."/>
            <person name="Koebnik R."/>
            <person name="Lechner M."/>
            <person name="Bartels D."/>
            <person name="Buhrmester J."/>
            <person name="Choudhuri J.V."/>
            <person name="Ebensen T."/>
            <person name="Gaigalat L."/>
            <person name="Herrmann S."/>
            <person name="Khachane A.N."/>
            <person name="Larisch C."/>
            <person name="Link S."/>
            <person name="Linke B."/>
            <person name="Meyer F."/>
            <person name="Mormann S."/>
            <person name="Nakunst D."/>
            <person name="Rueckert C."/>
            <person name="Schneiker-Bekel S."/>
            <person name="Schulze K."/>
            <person name="Vorhoelter F.J."/>
            <person name="Yevsa T."/>
            <person name="Engle J.T."/>
            <person name="Goldman W.E."/>
            <person name="Puehler A."/>
            <person name="Goebel U.B."/>
            <person name="Goesmann A."/>
            <person name="Bloecker H."/>
            <person name="Kaiser O."/>
            <person name="Martinez-Arias R."/>
        </authorList>
    </citation>
    <scope>NUCLEOTIDE SEQUENCE [LARGE SCALE GENOMIC DNA]</scope>
    <source>
        <strain evidence="7">ATCC BAA-461 / DSM 12804 / CCUG 43448 / CIP 107267 / Se-1111R</strain>
    </source>
</reference>
<dbReference type="GO" id="GO:0032993">
    <property type="term" value="C:protein-DNA complex"/>
    <property type="evidence" value="ECO:0007669"/>
    <property type="project" value="TreeGrafter"/>
</dbReference>
<dbReference type="KEGG" id="bpt:Bpet4124"/>
<keyword evidence="6" id="KW-0326">Glycosidase</keyword>
<evidence type="ECO:0000313" key="7">
    <source>
        <dbReference type="Proteomes" id="UP000001225"/>
    </source>
</evidence>
<evidence type="ECO:0000256" key="3">
    <source>
        <dbReference type="ARBA" id="ARBA00022763"/>
    </source>
</evidence>
<dbReference type="GO" id="GO:0043916">
    <property type="term" value="F:DNA-7-methylguanine glycosylase activity"/>
    <property type="evidence" value="ECO:0007669"/>
    <property type="project" value="TreeGrafter"/>
</dbReference>
<dbReference type="eggNOG" id="COG0122">
    <property type="taxonomic scope" value="Bacteria"/>
</dbReference>
<dbReference type="GO" id="GO:0008725">
    <property type="term" value="F:DNA-3-methyladenine glycosylase activity"/>
    <property type="evidence" value="ECO:0007669"/>
    <property type="project" value="TreeGrafter"/>
</dbReference>
<dbReference type="EC" id="3.2.2.21" evidence="2"/>
<dbReference type="CDD" id="cd00056">
    <property type="entry name" value="ENDO3c"/>
    <property type="match status" value="1"/>
</dbReference>
<dbReference type="SMART" id="SM00478">
    <property type="entry name" value="ENDO3c"/>
    <property type="match status" value="1"/>
</dbReference>
<comment type="catalytic activity">
    <reaction evidence="1">
        <text>Hydrolysis of alkylated DNA, releasing 3-methyladenine, 3-methylguanine, 7-methylguanine and 7-methyladenine.</text>
        <dbReference type="EC" id="3.2.2.21"/>
    </reaction>
</comment>
<dbReference type="Pfam" id="PF00730">
    <property type="entry name" value="HhH-GPD"/>
    <property type="match status" value="1"/>
</dbReference>
<dbReference type="PANTHER" id="PTHR43003:SF13">
    <property type="entry name" value="DNA-3-METHYLADENINE GLYCOSYLASE 2"/>
    <property type="match status" value="1"/>
</dbReference>
<dbReference type="GO" id="GO:0032131">
    <property type="term" value="F:alkylated DNA binding"/>
    <property type="evidence" value="ECO:0007669"/>
    <property type="project" value="TreeGrafter"/>
</dbReference>
<dbReference type="PANTHER" id="PTHR43003">
    <property type="entry name" value="DNA-3-METHYLADENINE GLYCOSYLASE"/>
    <property type="match status" value="1"/>
</dbReference>
<dbReference type="SUPFAM" id="SSF48150">
    <property type="entry name" value="DNA-glycosylase"/>
    <property type="match status" value="1"/>
</dbReference>
<evidence type="ECO:0000256" key="1">
    <source>
        <dbReference type="ARBA" id="ARBA00000086"/>
    </source>
</evidence>
<keyword evidence="3" id="KW-0227">DNA damage</keyword>
<feature type="domain" description="HhH-GPD" evidence="5">
    <location>
        <begin position="56"/>
        <end position="207"/>
    </location>
</feature>
<dbReference type="AlphaFoldDB" id="A9I9J6"/>
<evidence type="ECO:0000256" key="2">
    <source>
        <dbReference type="ARBA" id="ARBA00012000"/>
    </source>
</evidence>
<dbReference type="Gene3D" id="1.10.1670.40">
    <property type="match status" value="1"/>
</dbReference>
<dbReference type="Gene3D" id="1.10.340.30">
    <property type="entry name" value="Hypothetical protein, domain 2"/>
    <property type="match status" value="1"/>
</dbReference>
<dbReference type="InterPro" id="IPR003265">
    <property type="entry name" value="HhH-GPD_domain"/>
</dbReference>
<dbReference type="GO" id="GO:0005737">
    <property type="term" value="C:cytoplasm"/>
    <property type="evidence" value="ECO:0007669"/>
    <property type="project" value="TreeGrafter"/>
</dbReference>
<gene>
    <name evidence="6" type="primary">alkA</name>
    <name evidence="6" type="ordered locus">Bpet4124</name>
</gene>
<evidence type="ECO:0000259" key="5">
    <source>
        <dbReference type="SMART" id="SM00478"/>
    </source>
</evidence>